<dbReference type="PROSITE" id="PS50928">
    <property type="entry name" value="ABC_TM1"/>
    <property type="match status" value="1"/>
</dbReference>
<evidence type="ECO:0000259" key="8">
    <source>
        <dbReference type="PROSITE" id="PS50928"/>
    </source>
</evidence>
<dbReference type="Gene3D" id="1.10.3720.10">
    <property type="entry name" value="MetI-like"/>
    <property type="match status" value="1"/>
</dbReference>
<evidence type="ECO:0000313" key="9">
    <source>
        <dbReference type="EMBL" id="BCS80605.1"/>
    </source>
</evidence>
<evidence type="ECO:0000256" key="5">
    <source>
        <dbReference type="ARBA" id="ARBA00022989"/>
    </source>
</evidence>
<accession>A0ABM7NKH3</accession>
<protein>
    <submittedName>
        <fullName evidence="9">Protein LplB</fullName>
    </submittedName>
</protein>
<keyword evidence="4 7" id="KW-0812">Transmembrane</keyword>
<dbReference type="InterPro" id="IPR000515">
    <property type="entry name" value="MetI-like"/>
</dbReference>
<feature type="transmembrane region" description="Helical" evidence="7">
    <location>
        <begin position="91"/>
        <end position="112"/>
    </location>
</feature>
<evidence type="ECO:0000256" key="6">
    <source>
        <dbReference type="ARBA" id="ARBA00023136"/>
    </source>
</evidence>
<feature type="transmembrane region" description="Helical" evidence="7">
    <location>
        <begin position="30"/>
        <end position="54"/>
    </location>
</feature>
<sequence>MEVTFNKKETFRTYFKNFWKSMKKTKYLHLLALPGVLYYIIFHYIPMYGVIIAFKDYNFRKGILGSEWVGFKHFIRFFENPFFWRLIRNTILINVYQIIFVFPLPIIFALFLNELRDGFYKRFVQTVSYLPHFISLPAIIGMMVMFLSPTDGVINMILQKMGLPTIYFMADPKWFRPLYIISDIWQHLGWGAIIYIAALSNVNPELYEGAVIDGATRVQMMRYISIPSIMPTIVIMLLLRIGHIMSLGAEKVLLMQSPLNYETSDVISTYVYRRGLVYGEYSYTTAIGLFNSLINLTILIIANKITKKVTETGLF</sequence>
<comment type="subcellular location">
    <subcellularLocation>
        <location evidence="1 7">Cell membrane</location>
        <topology evidence="1 7">Multi-pass membrane protein</topology>
    </subcellularLocation>
</comment>
<organism evidence="9 10">
    <name type="scientific">Caldicellulosiruptor diazotrophicus</name>
    <dbReference type="NCBI Taxonomy" id="2806205"/>
    <lineage>
        <taxon>Bacteria</taxon>
        <taxon>Bacillati</taxon>
        <taxon>Bacillota</taxon>
        <taxon>Bacillota incertae sedis</taxon>
        <taxon>Caldicellulosiruptorales</taxon>
        <taxon>Caldicellulosiruptoraceae</taxon>
        <taxon>Caldicellulosiruptor</taxon>
    </lineage>
</organism>
<reference evidence="9 10" key="1">
    <citation type="submission" date="2021-02" db="EMBL/GenBank/DDBJ databases">
        <title>Nitrogen-fixing ability and nitrogen fixation related genes of thermophilic fermentative bacteria in the genus Caldicellulosiruptor.</title>
        <authorList>
            <person name="Chen Y."/>
            <person name="Nishihara A."/>
            <person name="Haruta S."/>
        </authorList>
    </citation>
    <scope>NUCLEOTIDE SEQUENCE [LARGE SCALE GENOMIC DNA]</scope>
    <source>
        <strain evidence="9 10">YA01</strain>
    </source>
</reference>
<evidence type="ECO:0000256" key="7">
    <source>
        <dbReference type="RuleBase" id="RU363032"/>
    </source>
</evidence>
<dbReference type="SUPFAM" id="SSF161098">
    <property type="entry name" value="MetI-like"/>
    <property type="match status" value="1"/>
</dbReference>
<dbReference type="PANTHER" id="PTHR43227:SF11">
    <property type="entry name" value="BLL4140 PROTEIN"/>
    <property type="match status" value="1"/>
</dbReference>
<evidence type="ECO:0000256" key="2">
    <source>
        <dbReference type="ARBA" id="ARBA00022448"/>
    </source>
</evidence>
<feature type="transmembrane region" description="Helical" evidence="7">
    <location>
        <begin position="223"/>
        <end position="245"/>
    </location>
</feature>
<keyword evidence="10" id="KW-1185">Reference proteome</keyword>
<feature type="domain" description="ABC transmembrane type-1" evidence="8">
    <location>
        <begin position="87"/>
        <end position="302"/>
    </location>
</feature>
<dbReference type="PANTHER" id="PTHR43227">
    <property type="entry name" value="BLL4140 PROTEIN"/>
    <property type="match status" value="1"/>
</dbReference>
<dbReference type="EMBL" id="AP024480">
    <property type="protein sequence ID" value="BCS80605.1"/>
    <property type="molecule type" value="Genomic_DNA"/>
</dbReference>
<keyword evidence="2 7" id="KW-0813">Transport</keyword>
<name>A0ABM7NKH3_9FIRM</name>
<dbReference type="Proteomes" id="UP000663623">
    <property type="component" value="Chromosome"/>
</dbReference>
<comment type="similarity">
    <text evidence="7">Belongs to the binding-protein-dependent transport system permease family.</text>
</comment>
<keyword evidence="5 7" id="KW-1133">Transmembrane helix</keyword>
<gene>
    <name evidence="9" type="primary">lplB_2</name>
    <name evidence="9" type="ORF">CaldiYA01_05650</name>
</gene>
<proteinExistence type="inferred from homology"/>
<keyword evidence="3" id="KW-1003">Cell membrane</keyword>
<dbReference type="Pfam" id="PF00528">
    <property type="entry name" value="BPD_transp_1"/>
    <property type="match status" value="1"/>
</dbReference>
<evidence type="ECO:0000256" key="3">
    <source>
        <dbReference type="ARBA" id="ARBA00022475"/>
    </source>
</evidence>
<evidence type="ECO:0000313" key="10">
    <source>
        <dbReference type="Proteomes" id="UP000663623"/>
    </source>
</evidence>
<dbReference type="RefSeq" id="WP_207181128.1">
    <property type="nucleotide sequence ID" value="NZ_AP024480.1"/>
</dbReference>
<dbReference type="InterPro" id="IPR050809">
    <property type="entry name" value="UgpAE/MalFG_permease"/>
</dbReference>
<dbReference type="CDD" id="cd06261">
    <property type="entry name" value="TM_PBP2"/>
    <property type="match status" value="1"/>
</dbReference>
<feature type="transmembrane region" description="Helical" evidence="7">
    <location>
        <begin position="133"/>
        <end position="158"/>
    </location>
</feature>
<dbReference type="InterPro" id="IPR035906">
    <property type="entry name" value="MetI-like_sf"/>
</dbReference>
<keyword evidence="6 7" id="KW-0472">Membrane</keyword>
<feature type="transmembrane region" description="Helical" evidence="7">
    <location>
        <begin position="281"/>
        <end position="302"/>
    </location>
</feature>
<evidence type="ECO:0000256" key="4">
    <source>
        <dbReference type="ARBA" id="ARBA00022692"/>
    </source>
</evidence>
<evidence type="ECO:0000256" key="1">
    <source>
        <dbReference type="ARBA" id="ARBA00004651"/>
    </source>
</evidence>
<feature type="transmembrane region" description="Helical" evidence="7">
    <location>
        <begin position="178"/>
        <end position="202"/>
    </location>
</feature>